<feature type="transmembrane region" description="Helical" evidence="1">
    <location>
        <begin position="64"/>
        <end position="85"/>
    </location>
</feature>
<keyword evidence="1" id="KW-0472">Membrane</keyword>
<evidence type="ECO:0000313" key="3">
    <source>
        <dbReference type="Proteomes" id="UP000006591"/>
    </source>
</evidence>
<dbReference type="OMA" id="ASWIIIH"/>
<name>A0A0E0JAI6_ORYNI</name>
<evidence type="ECO:0000256" key="1">
    <source>
        <dbReference type="SAM" id="Phobius"/>
    </source>
</evidence>
<dbReference type="Gramene" id="ONIVA12G12700.1">
    <property type="protein sequence ID" value="ONIVA12G12700.1"/>
    <property type="gene ID" value="ONIVA12G12700"/>
</dbReference>
<evidence type="ECO:0000313" key="2">
    <source>
        <dbReference type="EnsemblPlants" id="ONIVA12G12700.1"/>
    </source>
</evidence>
<proteinExistence type="predicted"/>
<dbReference type="EnsemblPlants" id="ONIVA12G12700.1">
    <property type="protein sequence ID" value="ONIVA12G12700.1"/>
    <property type="gene ID" value="ONIVA12G12700"/>
</dbReference>
<protein>
    <submittedName>
        <fullName evidence="2">Uncharacterized protein</fullName>
    </submittedName>
</protein>
<dbReference type="AlphaFoldDB" id="A0A0E0JAI6"/>
<organism evidence="2">
    <name type="scientific">Oryza nivara</name>
    <name type="common">Indian wild rice</name>
    <name type="synonym">Oryza sativa f. spontanea</name>
    <dbReference type="NCBI Taxonomy" id="4536"/>
    <lineage>
        <taxon>Eukaryota</taxon>
        <taxon>Viridiplantae</taxon>
        <taxon>Streptophyta</taxon>
        <taxon>Embryophyta</taxon>
        <taxon>Tracheophyta</taxon>
        <taxon>Spermatophyta</taxon>
        <taxon>Magnoliopsida</taxon>
        <taxon>Liliopsida</taxon>
        <taxon>Poales</taxon>
        <taxon>Poaceae</taxon>
        <taxon>BOP clade</taxon>
        <taxon>Oryzoideae</taxon>
        <taxon>Oryzeae</taxon>
        <taxon>Oryzinae</taxon>
        <taxon>Oryza</taxon>
    </lineage>
</organism>
<keyword evidence="3" id="KW-1185">Reference proteome</keyword>
<dbReference type="Proteomes" id="UP000006591">
    <property type="component" value="Chromosome 12"/>
</dbReference>
<keyword evidence="1" id="KW-1133">Transmembrane helix</keyword>
<reference evidence="2" key="2">
    <citation type="submission" date="2018-04" db="EMBL/GenBank/DDBJ databases">
        <title>OnivRS2 (Oryza nivara Reference Sequence Version 2).</title>
        <authorList>
            <person name="Zhang J."/>
            <person name="Kudrna D."/>
            <person name="Lee S."/>
            <person name="Talag J."/>
            <person name="Rajasekar S."/>
            <person name="Welchert J."/>
            <person name="Hsing Y.-I."/>
            <person name="Wing R.A."/>
        </authorList>
    </citation>
    <scope>NUCLEOTIDE SEQUENCE [LARGE SCALE GENOMIC DNA]</scope>
    <source>
        <strain evidence="2">SL10</strain>
    </source>
</reference>
<keyword evidence="1" id="KW-0812">Transmembrane</keyword>
<sequence length="121" mass="13418">MAGGEDVLVVAPGGGRDALLLVAQESAWRNTDGAGDGDDDDYGMLNFRPGLDGGDDDGFPYEMITMWLVVVFLAMCLYGLSKLVLPYVPASWIIHRGFLIDRYPAHAHYCCFEFFRMGKLY</sequence>
<dbReference type="HOGENOM" id="CLU_165750_0_0_1"/>
<reference evidence="2" key="1">
    <citation type="submission" date="2015-04" db="UniProtKB">
        <authorList>
            <consortium name="EnsemblPlants"/>
        </authorList>
    </citation>
    <scope>IDENTIFICATION</scope>
    <source>
        <strain evidence="2">SL10</strain>
    </source>
</reference>
<accession>A0A0E0JAI6</accession>